<accession>A0A1Y4MMC8</accession>
<dbReference type="AlphaFoldDB" id="A0A1Y4MMC8"/>
<dbReference type="EMBL" id="NFKP01000007">
    <property type="protein sequence ID" value="OUP69875.1"/>
    <property type="molecule type" value="Genomic_DNA"/>
</dbReference>
<sequence length="326" mass="35571">MKITDYEKITQLVANNVLLVDGDGGTKTILARDLLAALVAVSSSQDYLSKMDISQLTQVSSVAKDDRLLLAATDGNKGITVNDAFWGILDSVVSTEQRRNIFRGKNLGTALTSAQKAAIKDGTFKGFFIGDYWSIGDRIWRIADINYWINCGDTSCTTNHLVIMPDTVLYNAKMNETNITTGGYIGSQMYKENLENAKTIVNAAFGSANILSHREWLTNAVSNGYPTGASWYDSKIELPNEIMMYGSYVFAPSGNGSFIPYIHTINKSQLALMRIHPRFINPSRQTQWLRDVASSAGFAYADGHGNAGCLGASNSYGVRPVFGLVG</sequence>
<name>A0A1Y4MMC8_9FIRM</name>
<reference evidence="2" key="1">
    <citation type="submission" date="2017-04" db="EMBL/GenBank/DDBJ databases">
        <title>Function of individual gut microbiota members based on whole genome sequencing of pure cultures obtained from chicken caecum.</title>
        <authorList>
            <person name="Medvecky M."/>
            <person name="Cejkova D."/>
            <person name="Polansky O."/>
            <person name="Karasova D."/>
            <person name="Kubasova T."/>
            <person name="Cizek A."/>
            <person name="Rychlik I."/>
        </authorList>
    </citation>
    <scope>NUCLEOTIDE SEQUENCE [LARGE SCALE GENOMIC DNA]</scope>
    <source>
        <strain evidence="2">An175</strain>
    </source>
</reference>
<dbReference type="Proteomes" id="UP000196386">
    <property type="component" value="Unassembled WGS sequence"/>
</dbReference>
<organism evidence="1 2">
    <name type="scientific">Anaerotruncus colihominis</name>
    <dbReference type="NCBI Taxonomy" id="169435"/>
    <lineage>
        <taxon>Bacteria</taxon>
        <taxon>Bacillati</taxon>
        <taxon>Bacillota</taxon>
        <taxon>Clostridia</taxon>
        <taxon>Eubacteriales</taxon>
        <taxon>Oscillospiraceae</taxon>
        <taxon>Anaerotruncus</taxon>
    </lineage>
</organism>
<protein>
    <submittedName>
        <fullName evidence="1">Uncharacterized protein</fullName>
    </submittedName>
</protein>
<gene>
    <name evidence="1" type="ORF">B5F11_07785</name>
</gene>
<proteinExistence type="predicted"/>
<evidence type="ECO:0000313" key="1">
    <source>
        <dbReference type="EMBL" id="OUP69875.1"/>
    </source>
</evidence>
<dbReference type="RefSeq" id="WP_087300700.1">
    <property type="nucleotide sequence ID" value="NZ_NFKP01000007.1"/>
</dbReference>
<evidence type="ECO:0000313" key="2">
    <source>
        <dbReference type="Proteomes" id="UP000196386"/>
    </source>
</evidence>
<comment type="caution">
    <text evidence="1">The sequence shown here is derived from an EMBL/GenBank/DDBJ whole genome shotgun (WGS) entry which is preliminary data.</text>
</comment>